<dbReference type="Proteomes" id="UP000184174">
    <property type="component" value="Unassembled WGS sequence"/>
</dbReference>
<dbReference type="RefSeq" id="WP_072574798.1">
    <property type="nucleotide sequence ID" value="NZ_MKQH01000006.1"/>
</dbReference>
<evidence type="ECO:0000313" key="2">
    <source>
        <dbReference type="Proteomes" id="UP000184174"/>
    </source>
</evidence>
<accession>A0AB36I6Z3</accession>
<gene>
    <name evidence="1" type="ORF">BJI45_00355</name>
</gene>
<name>A0AB36I6Z3_LIMRT</name>
<evidence type="ECO:0008006" key="3">
    <source>
        <dbReference type="Google" id="ProtNLM"/>
    </source>
</evidence>
<dbReference type="EMBL" id="MKQH01000006">
    <property type="protein sequence ID" value="OJI11699.1"/>
    <property type="molecule type" value="Genomic_DNA"/>
</dbReference>
<organism evidence="1 2">
    <name type="scientific">Limosilactobacillus reuteri</name>
    <name type="common">Lactobacillus reuteri</name>
    <dbReference type="NCBI Taxonomy" id="1598"/>
    <lineage>
        <taxon>Bacteria</taxon>
        <taxon>Bacillati</taxon>
        <taxon>Bacillota</taxon>
        <taxon>Bacilli</taxon>
        <taxon>Lactobacillales</taxon>
        <taxon>Lactobacillaceae</taxon>
        <taxon>Limosilactobacillus</taxon>
    </lineage>
</organism>
<protein>
    <recommendedName>
        <fullName evidence="3">Phage protein</fullName>
    </recommendedName>
</protein>
<sequence length="75" mass="8879">MVSEAQKEATKKYRAENPLKKTYWDRKGQARGFITVDLKRNTKLAKAINENRLQYIDDLKELQGDIQQRLKDLQQ</sequence>
<evidence type="ECO:0000313" key="1">
    <source>
        <dbReference type="EMBL" id="OJI11699.1"/>
    </source>
</evidence>
<proteinExistence type="predicted"/>
<dbReference type="AlphaFoldDB" id="A0AB36I6Z3"/>
<reference evidence="1 2" key="1">
    <citation type="submission" date="2016-10" db="EMBL/GenBank/DDBJ databases">
        <title>Genome sequence of Lactobacillus reuteri 121, a source of glucan and fructan exopolysaccharides.</title>
        <authorList>
            <person name="Gangoiti J."/>
            <person name="Lammerts Van Bueren A."/>
            <person name="Dijkhuizen L."/>
        </authorList>
    </citation>
    <scope>NUCLEOTIDE SEQUENCE [LARGE SCALE GENOMIC DNA]</scope>
    <source>
        <strain evidence="1 2">121</strain>
    </source>
</reference>
<comment type="caution">
    <text evidence="1">The sequence shown here is derived from an EMBL/GenBank/DDBJ whole genome shotgun (WGS) entry which is preliminary data.</text>
</comment>